<dbReference type="Pfam" id="PF00069">
    <property type="entry name" value="Pkinase"/>
    <property type="match status" value="1"/>
</dbReference>
<evidence type="ECO:0000256" key="1">
    <source>
        <dbReference type="ARBA" id="ARBA00001936"/>
    </source>
</evidence>
<dbReference type="EC" id="2.7.11.1" evidence="3"/>
<dbReference type="AlphaFoldDB" id="A0A6A3AS03"/>
<dbReference type="GO" id="GO:0007165">
    <property type="term" value="P:signal transduction"/>
    <property type="evidence" value="ECO:0007669"/>
    <property type="project" value="InterPro"/>
</dbReference>
<comment type="similarity">
    <text evidence="2">Belongs to the protein kinase superfamily. CAMK Ser/Thr protein kinase family. SNF1 subfamily.</text>
</comment>
<dbReference type="EMBL" id="VEPZ02000967">
    <property type="protein sequence ID" value="KAE8706708.1"/>
    <property type="molecule type" value="Genomic_DNA"/>
</dbReference>
<evidence type="ECO:0000256" key="5">
    <source>
        <dbReference type="ARBA" id="ARBA00022679"/>
    </source>
</evidence>
<feature type="compositionally biased region" description="Polar residues" evidence="13">
    <location>
        <begin position="9"/>
        <end position="22"/>
    </location>
</feature>
<keyword evidence="5" id="KW-0808">Transferase</keyword>
<protein>
    <recommendedName>
        <fullName evidence="3">non-specific serine/threonine protein kinase</fullName>
        <ecNumber evidence="3">2.7.11.1</ecNumber>
    </recommendedName>
</protein>
<name>A0A6A3AS03_HIBSY</name>
<dbReference type="Proteomes" id="UP000436088">
    <property type="component" value="Unassembled WGS sequence"/>
</dbReference>
<dbReference type="GO" id="GO:0005524">
    <property type="term" value="F:ATP binding"/>
    <property type="evidence" value="ECO:0007669"/>
    <property type="project" value="UniProtKB-UniRule"/>
</dbReference>
<comment type="catalytic activity">
    <reaction evidence="10">
        <text>L-seryl-[protein] + ATP = O-phospho-L-seryl-[protein] + ADP + H(+)</text>
        <dbReference type="Rhea" id="RHEA:17989"/>
        <dbReference type="Rhea" id="RHEA-COMP:9863"/>
        <dbReference type="Rhea" id="RHEA-COMP:11604"/>
        <dbReference type="ChEBI" id="CHEBI:15378"/>
        <dbReference type="ChEBI" id="CHEBI:29999"/>
        <dbReference type="ChEBI" id="CHEBI:30616"/>
        <dbReference type="ChEBI" id="CHEBI:83421"/>
        <dbReference type="ChEBI" id="CHEBI:456216"/>
        <dbReference type="EC" id="2.7.11.1"/>
    </reaction>
</comment>
<evidence type="ECO:0000256" key="11">
    <source>
        <dbReference type="PROSITE-ProRule" id="PRU10141"/>
    </source>
</evidence>
<dbReference type="InterPro" id="IPR018451">
    <property type="entry name" value="NAF/FISL_domain"/>
</dbReference>
<dbReference type="InterPro" id="IPR000719">
    <property type="entry name" value="Prot_kinase_dom"/>
</dbReference>
<dbReference type="SMART" id="SM00220">
    <property type="entry name" value="S_TKc"/>
    <property type="match status" value="1"/>
</dbReference>
<evidence type="ECO:0000313" key="16">
    <source>
        <dbReference type="EMBL" id="KAE8706708.1"/>
    </source>
</evidence>
<dbReference type="SUPFAM" id="SSF56112">
    <property type="entry name" value="Protein kinase-like (PK-like)"/>
    <property type="match status" value="1"/>
</dbReference>
<feature type="region of interest" description="Disordered" evidence="13">
    <location>
        <begin position="1"/>
        <end position="22"/>
    </location>
</feature>
<sequence length="409" mass="46481">MPEVEDNRSYNTTGESSNISSTNTLSGKYEIGKLLGCGAFAKVYHARDVRTGQNVAIKAVSRQKVLKGGEDLSRRYFQQLISTVRYCHSRGVFHRDLKPENLLLDDNYNLKITDFRLSAILLRGSHSEELKKIKCVVQYTVVMAHHLILETSFLMDQKAMFSTIPLCGIADVLPTDQKSHTLNISNISVPCLDDFTAEIGSNEVDIPISNGYHEEGYHVNDDQIVKSILDYSSALSLEPYNPAIFSVKSLNDGQPQSDGYNGAKVDVWSCGIILYVMHAGYLPFNDPNLMRFICRLLDPNPDTRITVDEIINDPWFKKGYKEIKSHDDDFKFKEETQSKKFLNAFDIISFSLDFDLSGLFDEVEPPVQREKFISEERPEKIIEIIEEEVGRTYNLKVKKKIENAIRLEA</sequence>
<gene>
    <name evidence="16" type="ORF">F3Y22_tig00110388pilonHSYRG00083</name>
</gene>
<evidence type="ECO:0000259" key="15">
    <source>
        <dbReference type="PROSITE" id="PS50816"/>
    </source>
</evidence>
<dbReference type="GO" id="GO:0003964">
    <property type="term" value="F:RNA-directed DNA polymerase activity"/>
    <property type="evidence" value="ECO:0007669"/>
    <property type="project" value="UniProtKB-KW"/>
</dbReference>
<comment type="caution">
    <text evidence="16">The sequence shown here is derived from an EMBL/GenBank/DDBJ whole genome shotgun (WGS) entry which is preliminary data.</text>
</comment>
<keyword evidence="7" id="KW-0418">Kinase</keyword>
<proteinExistence type="inferred from homology"/>
<feature type="domain" description="NAF" evidence="15">
    <location>
        <begin position="337"/>
        <end position="361"/>
    </location>
</feature>
<comment type="catalytic activity">
    <reaction evidence="9">
        <text>L-threonyl-[protein] + ATP = O-phospho-L-threonyl-[protein] + ADP + H(+)</text>
        <dbReference type="Rhea" id="RHEA:46608"/>
        <dbReference type="Rhea" id="RHEA-COMP:11060"/>
        <dbReference type="Rhea" id="RHEA-COMP:11605"/>
        <dbReference type="ChEBI" id="CHEBI:15378"/>
        <dbReference type="ChEBI" id="CHEBI:30013"/>
        <dbReference type="ChEBI" id="CHEBI:30616"/>
        <dbReference type="ChEBI" id="CHEBI:61977"/>
        <dbReference type="ChEBI" id="CHEBI:456216"/>
        <dbReference type="EC" id="2.7.11.1"/>
    </reaction>
</comment>
<keyword evidence="8 11" id="KW-0067">ATP-binding</keyword>
<dbReference type="InterPro" id="IPR004041">
    <property type="entry name" value="NAF_dom"/>
</dbReference>
<dbReference type="Pfam" id="PF03822">
    <property type="entry name" value="NAF"/>
    <property type="match status" value="1"/>
</dbReference>
<dbReference type="PROSITE" id="PS00107">
    <property type="entry name" value="PROTEIN_KINASE_ATP"/>
    <property type="match status" value="1"/>
</dbReference>
<evidence type="ECO:0000256" key="7">
    <source>
        <dbReference type="ARBA" id="ARBA00022777"/>
    </source>
</evidence>
<evidence type="ECO:0000256" key="3">
    <source>
        <dbReference type="ARBA" id="ARBA00012513"/>
    </source>
</evidence>
<feature type="binding site" evidence="11">
    <location>
        <position position="58"/>
    </location>
    <ligand>
        <name>ATP</name>
        <dbReference type="ChEBI" id="CHEBI:30616"/>
    </ligand>
</feature>
<dbReference type="InterPro" id="IPR017441">
    <property type="entry name" value="Protein_kinase_ATP_BS"/>
</dbReference>
<evidence type="ECO:0000256" key="13">
    <source>
        <dbReference type="SAM" id="MobiDB-lite"/>
    </source>
</evidence>
<reference evidence="16" key="1">
    <citation type="submission" date="2019-09" db="EMBL/GenBank/DDBJ databases">
        <title>Draft genome information of white flower Hibiscus syriacus.</title>
        <authorList>
            <person name="Kim Y.-M."/>
        </authorList>
    </citation>
    <scope>NUCLEOTIDE SEQUENCE [LARGE SCALE GENOMIC DNA]</scope>
    <source>
        <strain evidence="16">YM2019G1</strain>
    </source>
</reference>
<dbReference type="PROSITE" id="PS50816">
    <property type="entry name" value="NAF"/>
    <property type="match status" value="1"/>
</dbReference>
<evidence type="ECO:0000256" key="10">
    <source>
        <dbReference type="ARBA" id="ARBA00048679"/>
    </source>
</evidence>
<evidence type="ECO:0000313" key="17">
    <source>
        <dbReference type="Proteomes" id="UP000436088"/>
    </source>
</evidence>
<keyword evidence="17" id="KW-1185">Reference proteome</keyword>
<evidence type="ECO:0000256" key="12">
    <source>
        <dbReference type="RuleBase" id="RU000304"/>
    </source>
</evidence>
<evidence type="ECO:0000256" key="8">
    <source>
        <dbReference type="ARBA" id="ARBA00022840"/>
    </source>
</evidence>
<evidence type="ECO:0000256" key="9">
    <source>
        <dbReference type="ARBA" id="ARBA00047899"/>
    </source>
</evidence>
<dbReference type="PANTHER" id="PTHR43895">
    <property type="entry name" value="CALCIUM/CALMODULIN-DEPENDENT PROTEIN KINASE KINASE-RELATED"/>
    <property type="match status" value="1"/>
</dbReference>
<dbReference type="PROSITE" id="PS00108">
    <property type="entry name" value="PROTEIN_KINASE_ST"/>
    <property type="match status" value="1"/>
</dbReference>
<comment type="cofactor">
    <cofactor evidence="1">
        <name>Mn(2+)</name>
        <dbReference type="ChEBI" id="CHEBI:29035"/>
    </cofactor>
</comment>
<dbReference type="PROSITE" id="PS50011">
    <property type="entry name" value="PROTEIN_KINASE_DOM"/>
    <property type="match status" value="1"/>
</dbReference>
<dbReference type="PANTHER" id="PTHR43895:SF160">
    <property type="entry name" value="CBL-INTERACTING SERINE_THREONINE-PROTEIN KINASE 14"/>
    <property type="match status" value="1"/>
</dbReference>
<feature type="domain" description="Protein kinase" evidence="14">
    <location>
        <begin position="1"/>
        <end position="316"/>
    </location>
</feature>
<organism evidence="16 17">
    <name type="scientific">Hibiscus syriacus</name>
    <name type="common">Rose of Sharon</name>
    <dbReference type="NCBI Taxonomy" id="106335"/>
    <lineage>
        <taxon>Eukaryota</taxon>
        <taxon>Viridiplantae</taxon>
        <taxon>Streptophyta</taxon>
        <taxon>Embryophyta</taxon>
        <taxon>Tracheophyta</taxon>
        <taxon>Spermatophyta</taxon>
        <taxon>Magnoliopsida</taxon>
        <taxon>eudicotyledons</taxon>
        <taxon>Gunneridae</taxon>
        <taxon>Pentapetalae</taxon>
        <taxon>rosids</taxon>
        <taxon>malvids</taxon>
        <taxon>Malvales</taxon>
        <taxon>Malvaceae</taxon>
        <taxon>Malvoideae</taxon>
        <taxon>Hibiscus</taxon>
    </lineage>
</organism>
<evidence type="ECO:0000256" key="2">
    <source>
        <dbReference type="ARBA" id="ARBA00006234"/>
    </source>
</evidence>
<keyword evidence="4 12" id="KW-0723">Serine/threonine-protein kinase</keyword>
<evidence type="ECO:0000256" key="4">
    <source>
        <dbReference type="ARBA" id="ARBA00022527"/>
    </source>
</evidence>
<evidence type="ECO:0000256" key="6">
    <source>
        <dbReference type="ARBA" id="ARBA00022741"/>
    </source>
</evidence>
<dbReference type="InterPro" id="IPR008271">
    <property type="entry name" value="Ser/Thr_kinase_AS"/>
</dbReference>
<evidence type="ECO:0000259" key="14">
    <source>
        <dbReference type="PROSITE" id="PS50011"/>
    </source>
</evidence>
<dbReference type="Gene3D" id="3.30.310.80">
    <property type="entry name" value="Kinase associated domain 1, KA1"/>
    <property type="match status" value="1"/>
</dbReference>
<accession>A0A6A3AS03</accession>
<dbReference type="InterPro" id="IPR011009">
    <property type="entry name" value="Kinase-like_dom_sf"/>
</dbReference>
<keyword evidence="6 11" id="KW-0547">Nucleotide-binding</keyword>
<dbReference type="GO" id="GO:0004674">
    <property type="term" value="F:protein serine/threonine kinase activity"/>
    <property type="evidence" value="ECO:0007669"/>
    <property type="project" value="UniProtKB-KW"/>
</dbReference>
<dbReference type="Gene3D" id="1.10.510.10">
    <property type="entry name" value="Transferase(Phosphotransferase) domain 1"/>
    <property type="match status" value="3"/>
</dbReference>